<dbReference type="Gene3D" id="1.10.472.10">
    <property type="entry name" value="Cyclin-like"/>
    <property type="match status" value="2"/>
</dbReference>
<feature type="domain" description="Cyclin N-terminal" evidence="1">
    <location>
        <begin position="28"/>
        <end position="70"/>
    </location>
</feature>
<name>A0A8K0K9A4_LADFU</name>
<proteinExistence type="predicted"/>
<sequence>MDLLCCEPQAANGCRAYEDPNLLNDERVFQNLLKAEERISPSPSSYFDCVQTELTPNMRKIVAEWMLEFVIPARTGECLALPKALHV</sequence>
<evidence type="ECO:0000313" key="2">
    <source>
        <dbReference type="EMBL" id="KAG8230112.1"/>
    </source>
</evidence>
<dbReference type="InterPro" id="IPR036915">
    <property type="entry name" value="Cyclin-like_sf"/>
</dbReference>
<gene>
    <name evidence="2" type="ORF">J437_LFUL007658</name>
</gene>
<reference evidence="2" key="1">
    <citation type="submission" date="2013-04" db="EMBL/GenBank/DDBJ databases">
        <authorList>
            <person name="Qu J."/>
            <person name="Murali S.C."/>
            <person name="Bandaranaike D."/>
            <person name="Bellair M."/>
            <person name="Blankenburg K."/>
            <person name="Chao H."/>
            <person name="Dinh H."/>
            <person name="Doddapaneni H."/>
            <person name="Downs B."/>
            <person name="Dugan-Rocha S."/>
            <person name="Elkadiri S."/>
            <person name="Gnanaolivu R.D."/>
            <person name="Hernandez B."/>
            <person name="Javaid M."/>
            <person name="Jayaseelan J.C."/>
            <person name="Lee S."/>
            <person name="Li M."/>
            <person name="Ming W."/>
            <person name="Munidasa M."/>
            <person name="Muniz J."/>
            <person name="Nguyen L."/>
            <person name="Ongeri F."/>
            <person name="Osuji N."/>
            <person name="Pu L.-L."/>
            <person name="Puazo M."/>
            <person name="Qu C."/>
            <person name="Quiroz J."/>
            <person name="Raj R."/>
            <person name="Weissenberger G."/>
            <person name="Xin Y."/>
            <person name="Zou X."/>
            <person name="Han Y."/>
            <person name="Richards S."/>
            <person name="Worley K."/>
            <person name="Muzny D."/>
            <person name="Gibbs R."/>
        </authorList>
    </citation>
    <scope>NUCLEOTIDE SEQUENCE</scope>
    <source>
        <strain evidence="2">Sampled in the wild</strain>
    </source>
</reference>
<dbReference type="SUPFAM" id="SSF47954">
    <property type="entry name" value="Cyclin-like"/>
    <property type="match status" value="1"/>
</dbReference>
<dbReference type="Pfam" id="PF00134">
    <property type="entry name" value="Cyclin_N"/>
    <property type="match status" value="1"/>
</dbReference>
<evidence type="ECO:0000259" key="1">
    <source>
        <dbReference type="Pfam" id="PF00134"/>
    </source>
</evidence>
<organism evidence="2 3">
    <name type="scientific">Ladona fulva</name>
    <name type="common">Scarce chaser dragonfly</name>
    <name type="synonym">Libellula fulva</name>
    <dbReference type="NCBI Taxonomy" id="123851"/>
    <lineage>
        <taxon>Eukaryota</taxon>
        <taxon>Metazoa</taxon>
        <taxon>Ecdysozoa</taxon>
        <taxon>Arthropoda</taxon>
        <taxon>Hexapoda</taxon>
        <taxon>Insecta</taxon>
        <taxon>Pterygota</taxon>
        <taxon>Palaeoptera</taxon>
        <taxon>Odonata</taxon>
        <taxon>Epiprocta</taxon>
        <taxon>Anisoptera</taxon>
        <taxon>Libelluloidea</taxon>
        <taxon>Libellulidae</taxon>
        <taxon>Ladona</taxon>
    </lineage>
</organism>
<protein>
    <recommendedName>
        <fullName evidence="1">Cyclin N-terminal domain-containing protein</fullName>
    </recommendedName>
</protein>
<dbReference type="Proteomes" id="UP000792457">
    <property type="component" value="Unassembled WGS sequence"/>
</dbReference>
<accession>A0A8K0K9A4</accession>
<dbReference type="InterPro" id="IPR006671">
    <property type="entry name" value="Cyclin_N"/>
</dbReference>
<reference evidence="2" key="2">
    <citation type="submission" date="2017-10" db="EMBL/GenBank/DDBJ databases">
        <title>Ladona fulva Genome sequencing and assembly.</title>
        <authorList>
            <person name="Murali S."/>
            <person name="Richards S."/>
            <person name="Bandaranaike D."/>
            <person name="Bellair M."/>
            <person name="Blankenburg K."/>
            <person name="Chao H."/>
            <person name="Dinh H."/>
            <person name="Doddapaneni H."/>
            <person name="Dugan-Rocha S."/>
            <person name="Elkadiri S."/>
            <person name="Gnanaolivu R."/>
            <person name="Hernandez B."/>
            <person name="Skinner E."/>
            <person name="Javaid M."/>
            <person name="Lee S."/>
            <person name="Li M."/>
            <person name="Ming W."/>
            <person name="Munidasa M."/>
            <person name="Muniz J."/>
            <person name="Nguyen L."/>
            <person name="Hughes D."/>
            <person name="Osuji N."/>
            <person name="Pu L.-L."/>
            <person name="Puazo M."/>
            <person name="Qu C."/>
            <person name="Quiroz J."/>
            <person name="Raj R."/>
            <person name="Weissenberger G."/>
            <person name="Xin Y."/>
            <person name="Zou X."/>
            <person name="Han Y."/>
            <person name="Worley K."/>
            <person name="Muzny D."/>
            <person name="Gibbs R."/>
        </authorList>
    </citation>
    <scope>NUCLEOTIDE SEQUENCE</scope>
    <source>
        <strain evidence="2">Sampled in the wild</strain>
    </source>
</reference>
<dbReference type="AlphaFoldDB" id="A0A8K0K9A4"/>
<dbReference type="EMBL" id="KZ308465">
    <property type="protein sequence ID" value="KAG8230112.1"/>
    <property type="molecule type" value="Genomic_DNA"/>
</dbReference>
<keyword evidence="3" id="KW-1185">Reference proteome</keyword>
<comment type="caution">
    <text evidence="2">The sequence shown here is derived from an EMBL/GenBank/DDBJ whole genome shotgun (WGS) entry which is preliminary data.</text>
</comment>
<dbReference type="OrthoDB" id="306099at2759"/>
<evidence type="ECO:0000313" key="3">
    <source>
        <dbReference type="Proteomes" id="UP000792457"/>
    </source>
</evidence>